<dbReference type="InterPro" id="IPR016192">
    <property type="entry name" value="APOBEC/CMP_deaminase_Zn-bd"/>
</dbReference>
<dbReference type="NCBIfam" id="TIGR01354">
    <property type="entry name" value="cyt_deam_tetra"/>
    <property type="match status" value="1"/>
</dbReference>
<keyword evidence="7 15" id="KW-0378">Hydrolase</keyword>
<comment type="similarity">
    <text evidence="3 15">Belongs to the cytidine and deoxycytidylate deaminase family.</text>
</comment>
<protein>
    <recommendedName>
        <fullName evidence="5 15">Cytidine deaminase</fullName>
        <ecNumber evidence="4 15">3.5.4.5</ecNumber>
    </recommendedName>
    <alternativeName>
        <fullName evidence="9 15">Cytidine aminohydrolase</fullName>
    </alternativeName>
</protein>
<proteinExistence type="inferred from homology"/>
<evidence type="ECO:0000256" key="9">
    <source>
        <dbReference type="ARBA" id="ARBA00032005"/>
    </source>
</evidence>
<feature type="binding site" evidence="14">
    <location>
        <position position="108"/>
    </location>
    <ligand>
        <name>Zn(2+)</name>
        <dbReference type="ChEBI" id="CHEBI:29105"/>
        <note>catalytic</note>
    </ligand>
</feature>
<comment type="catalytic activity">
    <reaction evidence="11 15">
        <text>cytidine + H2O + H(+) = uridine + NH4(+)</text>
        <dbReference type="Rhea" id="RHEA:16069"/>
        <dbReference type="ChEBI" id="CHEBI:15377"/>
        <dbReference type="ChEBI" id="CHEBI:15378"/>
        <dbReference type="ChEBI" id="CHEBI:16704"/>
        <dbReference type="ChEBI" id="CHEBI:17562"/>
        <dbReference type="ChEBI" id="CHEBI:28938"/>
        <dbReference type="EC" id="3.5.4.5"/>
    </reaction>
</comment>
<dbReference type="EC" id="3.5.4.5" evidence="4 15"/>
<evidence type="ECO:0000256" key="4">
    <source>
        <dbReference type="ARBA" id="ARBA00012783"/>
    </source>
</evidence>
<feature type="domain" description="CMP/dCMP-type deaminase" evidence="16">
    <location>
        <begin position="23"/>
        <end position="150"/>
    </location>
</feature>
<dbReference type="PROSITE" id="PS00903">
    <property type="entry name" value="CYT_DCMP_DEAMINASES_1"/>
    <property type="match status" value="1"/>
</dbReference>
<dbReference type="CDD" id="cd01283">
    <property type="entry name" value="cytidine_deaminase"/>
    <property type="match status" value="1"/>
</dbReference>
<dbReference type="AlphaFoldDB" id="A0AAU9DTC8"/>
<evidence type="ECO:0000256" key="10">
    <source>
        <dbReference type="ARBA" id="ARBA00049252"/>
    </source>
</evidence>
<dbReference type="Pfam" id="PF00383">
    <property type="entry name" value="dCMP_cyt_deam_1"/>
    <property type="match status" value="1"/>
</dbReference>
<dbReference type="GO" id="GO:0072527">
    <property type="term" value="P:pyrimidine-containing compound metabolic process"/>
    <property type="evidence" value="ECO:0007669"/>
    <property type="project" value="UniProtKB-ARBA"/>
</dbReference>
<evidence type="ECO:0000313" key="17">
    <source>
        <dbReference type="EMBL" id="BDR58628.1"/>
    </source>
</evidence>
<sequence>MLVLYLEAFDTMVGDNKERQVVLMDENLIQEALKVRERAYTPYSNFDVGAVLLTTDGVIFEGCNIENSSYGLTSCAERNAIFAAVTAGYHHFSKLVVIGDTKDVTIPCGACLQVMSEFFDSDMQIILANINGLQKSYRFQELFPASFNLRDDRRV</sequence>
<feature type="active site" description="Proton donor" evidence="12">
    <location>
        <position position="77"/>
    </location>
</feature>
<evidence type="ECO:0000256" key="13">
    <source>
        <dbReference type="PIRSR" id="PIRSR606262-2"/>
    </source>
</evidence>
<feature type="binding site" evidence="13">
    <location>
        <begin position="64"/>
        <end position="70"/>
    </location>
    <ligand>
        <name>substrate</name>
    </ligand>
</feature>
<dbReference type="Gene3D" id="3.40.140.10">
    <property type="entry name" value="Cytidine Deaminase, domain 2"/>
    <property type="match status" value="1"/>
</dbReference>
<evidence type="ECO:0000256" key="14">
    <source>
        <dbReference type="PIRSR" id="PIRSR606262-3"/>
    </source>
</evidence>
<dbReference type="GO" id="GO:0004126">
    <property type="term" value="F:cytidine deaminase activity"/>
    <property type="evidence" value="ECO:0007669"/>
    <property type="project" value="UniProtKB-UniRule"/>
</dbReference>
<comment type="function">
    <text evidence="2 15">This enzyme scavenges exogenous and endogenous cytidine and 2'-deoxycytidine for UMP synthesis.</text>
</comment>
<evidence type="ECO:0000256" key="15">
    <source>
        <dbReference type="RuleBase" id="RU364006"/>
    </source>
</evidence>
<reference evidence="17 18" key="1">
    <citation type="journal article" date="2023" name="Microbiol. Spectr.">
        <title>Symbiosis of Carpenter Bees with Uncharacterized Lactic Acid Bacteria Showing NAD Auxotrophy.</title>
        <authorList>
            <person name="Kawasaki S."/>
            <person name="Ozawa K."/>
            <person name="Mori T."/>
            <person name="Yamamoto A."/>
            <person name="Ito M."/>
            <person name="Ohkuma M."/>
            <person name="Sakamoto M."/>
            <person name="Matsutani M."/>
        </authorList>
    </citation>
    <scope>NUCLEOTIDE SEQUENCE [LARGE SCALE GENOMIC DNA]</scope>
    <source>
        <strain evidence="17 18">XA3</strain>
    </source>
</reference>
<dbReference type="GO" id="GO:0042802">
    <property type="term" value="F:identical protein binding"/>
    <property type="evidence" value="ECO:0007669"/>
    <property type="project" value="UniProtKB-ARBA"/>
</dbReference>
<feature type="binding site" evidence="14">
    <location>
        <position position="111"/>
    </location>
    <ligand>
        <name>Zn(2+)</name>
        <dbReference type="ChEBI" id="CHEBI:29105"/>
        <note>catalytic</note>
    </ligand>
</feature>
<dbReference type="PANTHER" id="PTHR11644">
    <property type="entry name" value="CYTIDINE DEAMINASE"/>
    <property type="match status" value="1"/>
</dbReference>
<evidence type="ECO:0000256" key="2">
    <source>
        <dbReference type="ARBA" id="ARBA00003949"/>
    </source>
</evidence>
<dbReference type="PANTHER" id="PTHR11644:SF2">
    <property type="entry name" value="CYTIDINE DEAMINASE"/>
    <property type="match status" value="1"/>
</dbReference>
<dbReference type="GO" id="GO:0005829">
    <property type="term" value="C:cytosol"/>
    <property type="evidence" value="ECO:0007669"/>
    <property type="project" value="TreeGrafter"/>
</dbReference>
<dbReference type="NCBIfam" id="NF004064">
    <property type="entry name" value="PRK05578.1"/>
    <property type="match status" value="1"/>
</dbReference>
<dbReference type="FunFam" id="3.40.140.10:FF:000008">
    <property type="entry name" value="Cytidine deaminase"/>
    <property type="match status" value="1"/>
</dbReference>
<keyword evidence="18" id="KW-1185">Reference proteome</keyword>
<keyword evidence="6 14" id="KW-0479">Metal-binding</keyword>
<organism evidence="17 18">
    <name type="scientific">Xylocopilactobacillus apicola</name>
    <dbReference type="NCBI Taxonomy" id="2932184"/>
    <lineage>
        <taxon>Bacteria</taxon>
        <taxon>Bacillati</taxon>
        <taxon>Bacillota</taxon>
        <taxon>Bacilli</taxon>
        <taxon>Lactobacillales</taxon>
        <taxon>Lactobacillaceae</taxon>
        <taxon>Xylocopilactobacillus</taxon>
    </lineage>
</organism>
<evidence type="ECO:0000256" key="8">
    <source>
        <dbReference type="ARBA" id="ARBA00022833"/>
    </source>
</evidence>
<dbReference type="Proteomes" id="UP001321861">
    <property type="component" value="Chromosome"/>
</dbReference>
<dbReference type="KEGG" id="xap:XA3_10690"/>
<evidence type="ECO:0000313" key="18">
    <source>
        <dbReference type="Proteomes" id="UP001321861"/>
    </source>
</evidence>
<gene>
    <name evidence="17" type="primary">cdd</name>
    <name evidence="17" type="ORF">XA3_10690</name>
</gene>
<dbReference type="InterPro" id="IPR002125">
    <property type="entry name" value="CMP_dCMP_dom"/>
</dbReference>
<evidence type="ECO:0000259" key="16">
    <source>
        <dbReference type="PROSITE" id="PS51747"/>
    </source>
</evidence>
<dbReference type="InterPro" id="IPR016193">
    <property type="entry name" value="Cytidine_deaminase-like"/>
</dbReference>
<evidence type="ECO:0000256" key="5">
    <source>
        <dbReference type="ARBA" id="ARBA00018266"/>
    </source>
</evidence>
<dbReference type="InterPro" id="IPR006262">
    <property type="entry name" value="Cyt_deam_tetra"/>
</dbReference>
<feature type="binding site" evidence="14">
    <location>
        <position position="75"/>
    </location>
    <ligand>
        <name>Zn(2+)</name>
        <dbReference type="ChEBI" id="CHEBI:29105"/>
        <note>catalytic</note>
    </ligand>
</feature>
<evidence type="ECO:0000256" key="3">
    <source>
        <dbReference type="ARBA" id="ARBA00006576"/>
    </source>
</evidence>
<dbReference type="SUPFAM" id="SSF53927">
    <property type="entry name" value="Cytidine deaminase-like"/>
    <property type="match status" value="1"/>
</dbReference>
<evidence type="ECO:0000256" key="11">
    <source>
        <dbReference type="ARBA" id="ARBA00049558"/>
    </source>
</evidence>
<name>A0AAU9DTC8_9LACO</name>
<dbReference type="InterPro" id="IPR050202">
    <property type="entry name" value="Cyt/Deoxycyt_deaminase"/>
</dbReference>
<comment type="cofactor">
    <cofactor evidence="1 14 15">
        <name>Zn(2+)</name>
        <dbReference type="ChEBI" id="CHEBI:29105"/>
    </cofactor>
</comment>
<evidence type="ECO:0000256" key="1">
    <source>
        <dbReference type="ARBA" id="ARBA00001947"/>
    </source>
</evidence>
<dbReference type="PROSITE" id="PS51747">
    <property type="entry name" value="CYT_DCMP_DEAMINASES_2"/>
    <property type="match status" value="1"/>
</dbReference>
<dbReference type="GO" id="GO:0055086">
    <property type="term" value="P:nucleobase-containing small molecule metabolic process"/>
    <property type="evidence" value="ECO:0007669"/>
    <property type="project" value="UniProtKB-ARBA"/>
</dbReference>
<evidence type="ECO:0000256" key="7">
    <source>
        <dbReference type="ARBA" id="ARBA00022801"/>
    </source>
</evidence>
<dbReference type="EMBL" id="AP026802">
    <property type="protein sequence ID" value="BDR58628.1"/>
    <property type="molecule type" value="Genomic_DNA"/>
</dbReference>
<comment type="catalytic activity">
    <reaction evidence="10 15">
        <text>2'-deoxycytidine + H2O + H(+) = 2'-deoxyuridine + NH4(+)</text>
        <dbReference type="Rhea" id="RHEA:13433"/>
        <dbReference type="ChEBI" id="CHEBI:15377"/>
        <dbReference type="ChEBI" id="CHEBI:15378"/>
        <dbReference type="ChEBI" id="CHEBI:15698"/>
        <dbReference type="ChEBI" id="CHEBI:16450"/>
        <dbReference type="ChEBI" id="CHEBI:28938"/>
        <dbReference type="EC" id="3.5.4.5"/>
    </reaction>
</comment>
<dbReference type="GO" id="GO:0008270">
    <property type="term" value="F:zinc ion binding"/>
    <property type="evidence" value="ECO:0007669"/>
    <property type="project" value="UniProtKB-UniRule"/>
</dbReference>
<evidence type="ECO:0000256" key="6">
    <source>
        <dbReference type="ARBA" id="ARBA00022723"/>
    </source>
</evidence>
<evidence type="ECO:0000256" key="12">
    <source>
        <dbReference type="PIRSR" id="PIRSR606262-1"/>
    </source>
</evidence>
<accession>A0AAU9DTC8</accession>
<keyword evidence="8 14" id="KW-0862">Zinc</keyword>